<feature type="domain" description="DSC E3 ubiquitin ligase complex subunit 3 C-terminal" evidence="4">
    <location>
        <begin position="188"/>
        <end position="283"/>
    </location>
</feature>
<evidence type="ECO:0000259" key="3">
    <source>
        <dbReference type="Pfam" id="PF10302"/>
    </source>
</evidence>
<feature type="compositionally biased region" description="Acidic residues" evidence="1">
    <location>
        <begin position="370"/>
        <end position="384"/>
    </location>
</feature>
<feature type="region of interest" description="Disordered" evidence="1">
    <location>
        <begin position="319"/>
        <end position="339"/>
    </location>
</feature>
<keyword evidence="2" id="KW-1133">Transmembrane helix</keyword>
<dbReference type="VEuPathDB" id="FungiDB:MSYG_2695"/>
<dbReference type="InterPro" id="IPR025390">
    <property type="entry name" value="Dsc3_C"/>
</dbReference>
<gene>
    <name evidence="5" type="ORF">MSYG_2695</name>
</gene>
<feature type="transmembrane region" description="Helical" evidence="2">
    <location>
        <begin position="262"/>
        <end position="281"/>
    </location>
</feature>
<keyword evidence="2" id="KW-0812">Transmembrane</keyword>
<dbReference type="PANTHER" id="PTHR28049:SF1">
    <property type="entry name" value="DSC E3 UBIQUITIN LIGASE COMPLEX SUBUNIT 3"/>
    <property type="match status" value="1"/>
</dbReference>
<evidence type="ECO:0000259" key="4">
    <source>
        <dbReference type="Pfam" id="PF13373"/>
    </source>
</evidence>
<evidence type="ECO:0008006" key="7">
    <source>
        <dbReference type="Google" id="ProtNLM"/>
    </source>
</evidence>
<evidence type="ECO:0000256" key="2">
    <source>
        <dbReference type="SAM" id="Phobius"/>
    </source>
</evidence>
<dbReference type="GO" id="GO:0005783">
    <property type="term" value="C:endoplasmic reticulum"/>
    <property type="evidence" value="ECO:0007669"/>
    <property type="project" value="TreeGrafter"/>
</dbReference>
<evidence type="ECO:0000313" key="6">
    <source>
        <dbReference type="Proteomes" id="UP000186303"/>
    </source>
</evidence>
<dbReference type="InterPro" id="IPR019413">
    <property type="entry name" value="Dsc3_ub-like_dom"/>
</dbReference>
<dbReference type="InterPro" id="IPR029071">
    <property type="entry name" value="Ubiquitin-like_domsf"/>
</dbReference>
<organism evidence="5 6">
    <name type="scientific">Malassezia sympodialis (strain ATCC 42132)</name>
    <name type="common">Atopic eczema-associated yeast</name>
    <dbReference type="NCBI Taxonomy" id="1230383"/>
    <lineage>
        <taxon>Eukaryota</taxon>
        <taxon>Fungi</taxon>
        <taxon>Dikarya</taxon>
        <taxon>Basidiomycota</taxon>
        <taxon>Ustilaginomycotina</taxon>
        <taxon>Malasseziomycetes</taxon>
        <taxon>Malasseziales</taxon>
        <taxon>Malasseziaceae</taxon>
        <taxon>Malassezia</taxon>
    </lineage>
</organism>
<dbReference type="PANTHER" id="PTHR28049">
    <property type="entry name" value="TRANSMEMBRANE PROTEIN YOR223W"/>
    <property type="match status" value="1"/>
</dbReference>
<keyword evidence="2" id="KW-0472">Membrane</keyword>
<reference evidence="6" key="1">
    <citation type="journal article" date="2017" name="Nucleic Acids Res.">
        <title>Proteogenomics produces comprehensive and highly accurate protein-coding gene annotation in a complete genome assembly of Malassezia sympodialis.</title>
        <authorList>
            <person name="Zhu Y."/>
            <person name="Engstroem P.G."/>
            <person name="Tellgren-Roth C."/>
            <person name="Baudo C.D."/>
            <person name="Kennell J.C."/>
            <person name="Sun S."/>
            <person name="Billmyre R.B."/>
            <person name="Schroeder M.S."/>
            <person name="Andersson A."/>
            <person name="Holm T."/>
            <person name="Sigurgeirsson B."/>
            <person name="Wu G."/>
            <person name="Sankaranarayanan S.R."/>
            <person name="Siddharthan R."/>
            <person name="Sanyal K."/>
            <person name="Lundeberg J."/>
            <person name="Nystedt B."/>
            <person name="Boekhout T."/>
            <person name="Dawson T.L. Jr."/>
            <person name="Heitman J."/>
            <person name="Scheynius A."/>
            <person name="Lehtioe J."/>
        </authorList>
    </citation>
    <scope>NUCLEOTIDE SEQUENCE [LARGE SCALE GENOMIC DNA]</scope>
    <source>
        <strain evidence="6">ATCC 42132</strain>
    </source>
</reference>
<feature type="region of interest" description="Disordered" evidence="1">
    <location>
        <begin position="167"/>
        <end position="188"/>
    </location>
</feature>
<evidence type="ECO:0000256" key="1">
    <source>
        <dbReference type="SAM" id="MobiDB-lite"/>
    </source>
</evidence>
<dbReference type="Gene3D" id="3.10.20.90">
    <property type="entry name" value="Phosphatidylinositol 3-kinase Catalytic Subunit, Chain A, domain 1"/>
    <property type="match status" value="1"/>
</dbReference>
<feature type="domain" description="DSC E3 ubiquitin ligase complex subunit 3 ubiquitin-like" evidence="3">
    <location>
        <begin position="15"/>
        <end position="167"/>
    </location>
</feature>
<dbReference type="EMBL" id="LT671824">
    <property type="protein sequence ID" value="SHO78352.1"/>
    <property type="molecule type" value="Genomic_DNA"/>
</dbReference>
<evidence type="ECO:0000313" key="5">
    <source>
        <dbReference type="EMBL" id="SHO78352.1"/>
    </source>
</evidence>
<dbReference type="Pfam" id="PF13373">
    <property type="entry name" value="Dsc3_C"/>
    <property type="match status" value="1"/>
</dbReference>
<dbReference type="Pfam" id="PF10302">
    <property type="entry name" value="Dsc3_N"/>
    <property type="match status" value="1"/>
</dbReference>
<dbReference type="Proteomes" id="UP000186303">
    <property type="component" value="Chromosome 4"/>
</dbReference>
<dbReference type="OMA" id="FLQCSIG"/>
<dbReference type="OrthoDB" id="2556122at2759"/>
<feature type="region of interest" description="Disordered" evidence="1">
    <location>
        <begin position="351"/>
        <end position="385"/>
    </location>
</feature>
<dbReference type="AlphaFoldDB" id="A0A1M8A7F8"/>
<proteinExistence type="predicted"/>
<keyword evidence="6" id="KW-1185">Reference proteome</keyword>
<name>A0A1M8A7F8_MALS4</name>
<dbReference type="InterPro" id="IPR045226">
    <property type="entry name" value="Dsc3"/>
</dbReference>
<dbReference type="GO" id="GO:0044695">
    <property type="term" value="C:Dsc E3 ubiquitin ligase complex"/>
    <property type="evidence" value="ECO:0007669"/>
    <property type="project" value="InterPro"/>
</dbReference>
<accession>A0A1M8A7F8</accession>
<protein>
    <recommendedName>
        <fullName evidence="7">Ubiquitin-like domain-containing protein</fullName>
    </recommendedName>
</protein>
<dbReference type="SUPFAM" id="SSF54236">
    <property type="entry name" value="Ubiquitin-like"/>
    <property type="match status" value="1"/>
</dbReference>
<feature type="transmembrane region" description="Helical" evidence="2">
    <location>
        <begin position="406"/>
        <end position="424"/>
    </location>
</feature>
<sequence length="428" mass="49073">MPMSGRPTALYLRPLVVRFTDPAMEDAHIDLVYERVDDDSERHWPRLIELTVGQVKQRIVDSYPDITGRRLRLIYLGRVLPNGIRLASWLDASAHEDEQGHTAAMLLECEPLDQDNFTMKRAPNDGDISDKQRGKQRLIDFDMVSDGVQTRDVLCLPTAFLQCSIGPSNEEAPPTHEIPTPNPTHEARGFDRLRYTAGMSALDVQTMREQFHLQSGLSRAYTGDLIRQEDEQDYAYRLEEQWIDNMGTAPIRSDTPSMSLCILQGLMIGFFFPLIPFFFIYESRFVHWPRPRRARSSLSRTTQNTERLQAALTQLVQQLEEHEEQRENETQTPEQERRDLQRTLTNFTNLLRMGEEAQQTTNTGPLPAGEGEDADADDDAEEDSSLPRRFLLRPARLDRYVIFQPYTLLAIILGFICNLLFGIISCLS</sequence>